<dbReference type="Pfam" id="PF06507">
    <property type="entry name" value="ARF_AD"/>
    <property type="match status" value="1"/>
</dbReference>
<proteinExistence type="inferred from homology"/>
<dbReference type="GO" id="GO:0009734">
    <property type="term" value="P:auxin-activated signaling pathway"/>
    <property type="evidence" value="ECO:0007669"/>
    <property type="project" value="UniProtKB-KW"/>
</dbReference>
<keyword evidence="6 8" id="KW-0539">Nucleus</keyword>
<dbReference type="GO" id="GO:0005634">
    <property type="term" value="C:nucleus"/>
    <property type="evidence" value="ECO:0007669"/>
    <property type="project" value="UniProtKB-SubCell"/>
</dbReference>
<dbReference type="PANTHER" id="PTHR31384">
    <property type="entry name" value="AUXIN RESPONSE FACTOR 4-RELATED"/>
    <property type="match status" value="1"/>
</dbReference>
<evidence type="ECO:0000313" key="10">
    <source>
        <dbReference type="EMBL" id="KAF4383731.1"/>
    </source>
</evidence>
<keyword evidence="4 8" id="KW-0238">DNA-binding</keyword>
<dbReference type="Proteomes" id="UP000583929">
    <property type="component" value="Unassembled WGS sequence"/>
</dbReference>
<dbReference type="Pfam" id="PF02362">
    <property type="entry name" value="B3"/>
    <property type="match status" value="1"/>
</dbReference>
<gene>
    <name evidence="10" type="ORF">G4B88_020053</name>
</gene>
<reference evidence="10 11" key="1">
    <citation type="journal article" date="2020" name="bioRxiv">
        <title>Sequence and annotation of 42 cannabis genomes reveals extensive copy number variation in cannabinoid synthesis and pathogen resistance genes.</title>
        <authorList>
            <person name="Mckernan K.J."/>
            <person name="Helbert Y."/>
            <person name="Kane L.T."/>
            <person name="Ebling H."/>
            <person name="Zhang L."/>
            <person name="Liu B."/>
            <person name="Eaton Z."/>
            <person name="Mclaughlin S."/>
            <person name="Kingan S."/>
            <person name="Baybayan P."/>
            <person name="Concepcion G."/>
            <person name="Jordan M."/>
            <person name="Riva A."/>
            <person name="Barbazuk W."/>
            <person name="Harkins T."/>
        </authorList>
    </citation>
    <scope>NUCLEOTIDE SEQUENCE [LARGE SCALE GENOMIC DNA]</scope>
    <source>
        <strain evidence="11">cv. Jamaican Lion 4</strain>
        <tissue evidence="10">Leaf</tissue>
    </source>
</reference>
<comment type="similarity">
    <text evidence="2 8">Belongs to the ARF family.</text>
</comment>
<dbReference type="SMART" id="SM01019">
    <property type="entry name" value="B3"/>
    <property type="match status" value="1"/>
</dbReference>
<dbReference type="Gene3D" id="2.40.330.10">
    <property type="entry name" value="DNA-binding pseudobarrel domain"/>
    <property type="match status" value="1"/>
</dbReference>
<comment type="caution">
    <text evidence="10">The sequence shown here is derived from an EMBL/GenBank/DDBJ whole genome shotgun (WGS) entry which is preliminary data.</text>
</comment>
<dbReference type="FunFam" id="2.40.330.10:FF:000001">
    <property type="entry name" value="Auxin response factor"/>
    <property type="match status" value="1"/>
</dbReference>
<evidence type="ECO:0000256" key="8">
    <source>
        <dbReference type="RuleBase" id="RU004561"/>
    </source>
</evidence>
<dbReference type="AlphaFoldDB" id="A0A7J6GLF3"/>
<comment type="function">
    <text evidence="8">Auxin response factors (ARFs) are transcriptional factors that bind specifically to the DNA sequence 5'-TGTCTC-3' found in the auxin-responsive promoter elements (AuxREs).</text>
</comment>
<evidence type="ECO:0000256" key="2">
    <source>
        <dbReference type="ARBA" id="ARBA00007853"/>
    </source>
</evidence>
<evidence type="ECO:0000256" key="7">
    <source>
        <dbReference type="ARBA" id="ARBA00023294"/>
    </source>
</evidence>
<accession>A0A7J6GLF3</accession>
<name>A0A7J6GLF3_CANSA</name>
<evidence type="ECO:0000256" key="5">
    <source>
        <dbReference type="ARBA" id="ARBA00023163"/>
    </source>
</evidence>
<dbReference type="InterPro" id="IPR015300">
    <property type="entry name" value="DNA-bd_pseudobarrel_sf"/>
</dbReference>
<dbReference type="EMBL" id="JAATIQ010000096">
    <property type="protein sequence ID" value="KAF4383731.1"/>
    <property type="molecule type" value="Genomic_DNA"/>
</dbReference>
<evidence type="ECO:0000313" key="11">
    <source>
        <dbReference type="Proteomes" id="UP000583929"/>
    </source>
</evidence>
<comment type="subcellular location">
    <subcellularLocation>
        <location evidence="1 8">Nucleus</location>
    </subcellularLocation>
</comment>
<dbReference type="CDD" id="cd10017">
    <property type="entry name" value="B3_DNA"/>
    <property type="match status" value="1"/>
</dbReference>
<feature type="domain" description="TF-B3" evidence="9">
    <location>
        <begin position="123"/>
        <end position="231"/>
    </location>
</feature>
<evidence type="ECO:0000259" key="9">
    <source>
        <dbReference type="PROSITE" id="PS50863"/>
    </source>
</evidence>
<dbReference type="InterPro" id="IPR010525">
    <property type="entry name" value="ARF_dom"/>
</dbReference>
<evidence type="ECO:0000256" key="4">
    <source>
        <dbReference type="ARBA" id="ARBA00023125"/>
    </source>
</evidence>
<keyword evidence="5 8" id="KW-0804">Transcription</keyword>
<keyword evidence="3 8" id="KW-0805">Transcription regulation</keyword>
<sequence length="358" mass="40499">MNEERVQIIGNDMIIDSSLWHACAGRLVHVPPVNSTVSYFPQGHFEHAGMENTDDAIATASRIPWRIQCRVTSVELKMDSRTEEVYTKIHLNPIVTNNNNSTDDDKDYALSESLNLFGRSQFLTKVLTQSDANNGGGFSVPKKLAETIFPPLNYKITKPGIENLPSQDILARDYRGNIWKFRHVYRGNPLRHLLTTGWSKFVTAKQVVSGDTIVFGRDDNGDVYVGIRRVRRARWQGRIRAESVLEAARLAAIGRGFEIRYYPSSSTTEFCVVDSVVNATKRKMMNEFGAGTRIKMAFETLNSTGVEPVGWYKGSIESVEDVDPNHWPGSFWRRLKTQITPKLITHKYGIQLENHPPI</sequence>
<dbReference type="GO" id="GO:0003677">
    <property type="term" value="F:DNA binding"/>
    <property type="evidence" value="ECO:0007669"/>
    <property type="project" value="UniProtKB-KW"/>
</dbReference>
<organism evidence="10 11">
    <name type="scientific">Cannabis sativa</name>
    <name type="common">Hemp</name>
    <name type="synonym">Marijuana</name>
    <dbReference type="NCBI Taxonomy" id="3483"/>
    <lineage>
        <taxon>Eukaryota</taxon>
        <taxon>Viridiplantae</taxon>
        <taxon>Streptophyta</taxon>
        <taxon>Embryophyta</taxon>
        <taxon>Tracheophyta</taxon>
        <taxon>Spermatophyta</taxon>
        <taxon>Magnoliopsida</taxon>
        <taxon>eudicotyledons</taxon>
        <taxon>Gunneridae</taxon>
        <taxon>Pentapetalae</taxon>
        <taxon>rosids</taxon>
        <taxon>fabids</taxon>
        <taxon>Rosales</taxon>
        <taxon>Cannabaceae</taxon>
        <taxon>Cannabis</taxon>
    </lineage>
</organism>
<dbReference type="Gene3D" id="2.30.30.1040">
    <property type="match status" value="1"/>
</dbReference>
<dbReference type="InterPro" id="IPR044835">
    <property type="entry name" value="ARF_plant"/>
</dbReference>
<evidence type="ECO:0000256" key="3">
    <source>
        <dbReference type="ARBA" id="ARBA00023015"/>
    </source>
</evidence>
<dbReference type="InterPro" id="IPR003340">
    <property type="entry name" value="B3_DNA-bd"/>
</dbReference>
<evidence type="ECO:0000256" key="1">
    <source>
        <dbReference type="ARBA" id="ARBA00004123"/>
    </source>
</evidence>
<dbReference type="SUPFAM" id="SSF101936">
    <property type="entry name" value="DNA-binding pseudobarrel domain"/>
    <property type="match status" value="1"/>
</dbReference>
<evidence type="ECO:0000256" key="6">
    <source>
        <dbReference type="ARBA" id="ARBA00023242"/>
    </source>
</evidence>
<comment type="subunit">
    <text evidence="8">Homodimers and heterodimers.</text>
</comment>
<keyword evidence="11" id="KW-1185">Reference proteome</keyword>
<dbReference type="GO" id="GO:0006355">
    <property type="term" value="P:regulation of DNA-templated transcription"/>
    <property type="evidence" value="ECO:0007669"/>
    <property type="project" value="InterPro"/>
</dbReference>
<dbReference type="PROSITE" id="PS50863">
    <property type="entry name" value="B3"/>
    <property type="match status" value="1"/>
</dbReference>
<keyword evidence="7 8" id="KW-0927">Auxin signaling pathway</keyword>
<protein>
    <recommendedName>
        <fullName evidence="8">Auxin response factor</fullName>
    </recommendedName>
</protein>